<dbReference type="EMBL" id="UYJE01003674">
    <property type="protein sequence ID" value="VDI21408.1"/>
    <property type="molecule type" value="Genomic_DNA"/>
</dbReference>
<reference evidence="3" key="1">
    <citation type="submission" date="2018-11" db="EMBL/GenBank/DDBJ databases">
        <authorList>
            <person name="Alioto T."/>
            <person name="Alioto T."/>
        </authorList>
    </citation>
    <scope>NUCLEOTIDE SEQUENCE</scope>
</reference>
<gene>
    <name evidence="3" type="ORF">MGAL_10B041618</name>
</gene>
<dbReference type="Proteomes" id="UP000596742">
    <property type="component" value="Unassembled WGS sequence"/>
</dbReference>
<keyword evidence="4" id="KW-1185">Reference proteome</keyword>
<keyword evidence="2" id="KW-0812">Transmembrane</keyword>
<accession>A0A8B6DNC8</accession>
<comment type="caution">
    <text evidence="3">The sequence shown here is derived from an EMBL/GenBank/DDBJ whole genome shotgun (WGS) entry which is preliminary data.</text>
</comment>
<evidence type="ECO:0000256" key="1">
    <source>
        <dbReference type="SAM" id="MobiDB-lite"/>
    </source>
</evidence>
<evidence type="ECO:0000313" key="4">
    <source>
        <dbReference type="Proteomes" id="UP000596742"/>
    </source>
</evidence>
<feature type="region of interest" description="Disordered" evidence="1">
    <location>
        <begin position="320"/>
        <end position="350"/>
    </location>
</feature>
<feature type="transmembrane region" description="Helical" evidence="2">
    <location>
        <begin position="130"/>
        <end position="153"/>
    </location>
</feature>
<protein>
    <submittedName>
        <fullName evidence="3">Uncharacterized protein</fullName>
    </submittedName>
</protein>
<feature type="compositionally biased region" description="Basic and acidic residues" evidence="1">
    <location>
        <begin position="323"/>
        <end position="350"/>
    </location>
</feature>
<organism evidence="3 4">
    <name type="scientific">Mytilus galloprovincialis</name>
    <name type="common">Mediterranean mussel</name>
    <dbReference type="NCBI Taxonomy" id="29158"/>
    <lineage>
        <taxon>Eukaryota</taxon>
        <taxon>Metazoa</taxon>
        <taxon>Spiralia</taxon>
        <taxon>Lophotrochozoa</taxon>
        <taxon>Mollusca</taxon>
        <taxon>Bivalvia</taxon>
        <taxon>Autobranchia</taxon>
        <taxon>Pteriomorphia</taxon>
        <taxon>Mytilida</taxon>
        <taxon>Mytiloidea</taxon>
        <taxon>Mytilidae</taxon>
        <taxon>Mytilinae</taxon>
        <taxon>Mytilus</taxon>
    </lineage>
</organism>
<sequence>MSRTTLNEEICRCHMEIISFYDLDTPEAIDSPERENCQAVHVKAGMINLTCGVGNTTTTQTTTKSAESSTRITLTSNSPTMTSKSATVSTITTTAMNQFTFANVTRSDGSESTKQVNPEQINSDKDDKTLLAAGASVGGLVIIIVVTVVICTYRRYHQKPISKQGPAFDNDSDDYGMRDNVLYVSSQSTDTVEQQDTKRISVDIDGNYSTVDLDEILSVEESTGNYSSIDLDKPTPTATHMNMMNESANKKPIIAKKPKQKVAIQDDVYAVPDKKRVKHVTAPGEDLCEYAVVSRHNKSNVNKSKDQPSSSNVYAVVAKTKRLSNEKGTNQKRDSLTSENDRETGRPSKS</sequence>
<evidence type="ECO:0000256" key="2">
    <source>
        <dbReference type="SAM" id="Phobius"/>
    </source>
</evidence>
<dbReference type="AlphaFoldDB" id="A0A8B6DNC8"/>
<keyword evidence="2" id="KW-1133">Transmembrane helix</keyword>
<name>A0A8B6DNC8_MYTGA</name>
<proteinExistence type="predicted"/>
<evidence type="ECO:0000313" key="3">
    <source>
        <dbReference type="EMBL" id="VDI21408.1"/>
    </source>
</evidence>
<dbReference type="OrthoDB" id="6133711at2759"/>
<keyword evidence="2" id="KW-0472">Membrane</keyword>